<sequence length="120" mass="11329">SESSYESTAHTARFGSCDSREGPSLGLGAAITGAACYCTGTDWGATGVVSAGTGSGTGTATSIGTTAGTGTTIVTTKGTGTGTGTGCTGRVGATAIKSRGTSPSSHGGTGPLYGVRAEAR</sequence>
<evidence type="ECO:0000256" key="1">
    <source>
        <dbReference type="SAM" id="MobiDB-lite"/>
    </source>
</evidence>
<evidence type="ECO:0000313" key="2">
    <source>
        <dbReference type="EMBL" id="KAH9312128.1"/>
    </source>
</evidence>
<feature type="region of interest" description="Disordered" evidence="1">
    <location>
        <begin position="1"/>
        <end position="22"/>
    </location>
</feature>
<dbReference type="EMBL" id="JAHRHJ020000006">
    <property type="protein sequence ID" value="KAH9312128.1"/>
    <property type="molecule type" value="Genomic_DNA"/>
</dbReference>
<feature type="compositionally biased region" description="Polar residues" evidence="1">
    <location>
        <begin position="1"/>
        <end position="10"/>
    </location>
</feature>
<accession>A0AA38FXT3</accession>
<feature type="compositionally biased region" description="Low complexity" evidence="1">
    <location>
        <begin position="95"/>
        <end position="106"/>
    </location>
</feature>
<feature type="non-terminal residue" evidence="2">
    <location>
        <position position="120"/>
    </location>
</feature>
<name>A0AA38FXT3_TAXCH</name>
<evidence type="ECO:0000313" key="3">
    <source>
        <dbReference type="Proteomes" id="UP000824469"/>
    </source>
</evidence>
<keyword evidence="3" id="KW-1185">Reference proteome</keyword>
<dbReference type="AlphaFoldDB" id="A0AA38FXT3"/>
<comment type="caution">
    <text evidence="2">The sequence shown here is derived from an EMBL/GenBank/DDBJ whole genome shotgun (WGS) entry which is preliminary data.</text>
</comment>
<protein>
    <submittedName>
        <fullName evidence="2">Uncharacterized protein</fullName>
    </submittedName>
</protein>
<dbReference type="Proteomes" id="UP000824469">
    <property type="component" value="Unassembled WGS sequence"/>
</dbReference>
<gene>
    <name evidence="2" type="ORF">KI387_027163</name>
</gene>
<feature type="non-terminal residue" evidence="2">
    <location>
        <position position="1"/>
    </location>
</feature>
<proteinExistence type="predicted"/>
<feature type="region of interest" description="Disordered" evidence="1">
    <location>
        <begin position="95"/>
        <end position="120"/>
    </location>
</feature>
<reference evidence="2 3" key="1">
    <citation type="journal article" date="2021" name="Nat. Plants">
        <title>The Taxus genome provides insights into paclitaxel biosynthesis.</title>
        <authorList>
            <person name="Xiong X."/>
            <person name="Gou J."/>
            <person name="Liao Q."/>
            <person name="Li Y."/>
            <person name="Zhou Q."/>
            <person name="Bi G."/>
            <person name="Li C."/>
            <person name="Du R."/>
            <person name="Wang X."/>
            <person name="Sun T."/>
            <person name="Guo L."/>
            <person name="Liang H."/>
            <person name="Lu P."/>
            <person name="Wu Y."/>
            <person name="Zhang Z."/>
            <person name="Ro D.K."/>
            <person name="Shang Y."/>
            <person name="Huang S."/>
            <person name="Yan J."/>
        </authorList>
    </citation>
    <scope>NUCLEOTIDE SEQUENCE [LARGE SCALE GENOMIC DNA]</scope>
    <source>
        <strain evidence="2">Ta-2019</strain>
    </source>
</reference>
<organism evidence="2 3">
    <name type="scientific">Taxus chinensis</name>
    <name type="common">Chinese yew</name>
    <name type="synonym">Taxus wallichiana var. chinensis</name>
    <dbReference type="NCBI Taxonomy" id="29808"/>
    <lineage>
        <taxon>Eukaryota</taxon>
        <taxon>Viridiplantae</taxon>
        <taxon>Streptophyta</taxon>
        <taxon>Embryophyta</taxon>
        <taxon>Tracheophyta</taxon>
        <taxon>Spermatophyta</taxon>
        <taxon>Pinopsida</taxon>
        <taxon>Pinidae</taxon>
        <taxon>Conifers II</taxon>
        <taxon>Cupressales</taxon>
        <taxon>Taxaceae</taxon>
        <taxon>Taxus</taxon>
    </lineage>
</organism>